<dbReference type="SUPFAM" id="SSF53474">
    <property type="entry name" value="alpha/beta-Hydrolases"/>
    <property type="match status" value="1"/>
</dbReference>
<evidence type="ECO:0000256" key="5">
    <source>
        <dbReference type="ARBA" id="ARBA00022729"/>
    </source>
</evidence>
<proteinExistence type="predicted"/>
<dbReference type="Gene3D" id="3.40.50.1820">
    <property type="entry name" value="alpha/beta hydrolase"/>
    <property type="match status" value="1"/>
</dbReference>
<evidence type="ECO:0000256" key="1">
    <source>
        <dbReference type="ARBA" id="ARBA00004613"/>
    </source>
</evidence>
<feature type="region of interest" description="Disordered" evidence="10">
    <location>
        <begin position="353"/>
        <end position="377"/>
    </location>
</feature>
<feature type="signal peptide" evidence="11">
    <location>
        <begin position="1"/>
        <end position="21"/>
    </location>
</feature>
<gene>
    <name evidence="12" type="ORF">BT63DRAFT_413885</name>
</gene>
<comment type="subcellular location">
    <subcellularLocation>
        <location evidence="1">Secreted</location>
    </subcellularLocation>
</comment>
<evidence type="ECO:0000256" key="9">
    <source>
        <dbReference type="ARBA" id="ARBA00034075"/>
    </source>
</evidence>
<protein>
    <recommendedName>
        <fullName evidence="2">feruloyl esterase</fullName>
        <ecNumber evidence="2">3.1.1.73</ecNumber>
    </recommendedName>
</protein>
<organism evidence="12 13">
    <name type="scientific">Microthyrium microscopicum</name>
    <dbReference type="NCBI Taxonomy" id="703497"/>
    <lineage>
        <taxon>Eukaryota</taxon>
        <taxon>Fungi</taxon>
        <taxon>Dikarya</taxon>
        <taxon>Ascomycota</taxon>
        <taxon>Pezizomycotina</taxon>
        <taxon>Dothideomycetes</taxon>
        <taxon>Dothideomycetes incertae sedis</taxon>
        <taxon>Microthyriales</taxon>
        <taxon>Microthyriaceae</taxon>
        <taxon>Microthyrium</taxon>
    </lineage>
</organism>
<comment type="catalytic activity">
    <reaction evidence="9">
        <text>feruloyl-polysaccharide + H2O = ferulate + polysaccharide.</text>
        <dbReference type="EC" id="3.1.1.73"/>
    </reaction>
</comment>
<keyword evidence="13" id="KW-1185">Reference proteome</keyword>
<evidence type="ECO:0000256" key="3">
    <source>
        <dbReference type="ARBA" id="ARBA00022525"/>
    </source>
</evidence>
<dbReference type="EMBL" id="MU004235">
    <property type="protein sequence ID" value="KAF2669459.1"/>
    <property type="molecule type" value="Genomic_DNA"/>
</dbReference>
<evidence type="ECO:0000256" key="2">
    <source>
        <dbReference type="ARBA" id="ARBA00013091"/>
    </source>
</evidence>
<accession>A0A6A6UB23</accession>
<evidence type="ECO:0000256" key="4">
    <source>
        <dbReference type="ARBA" id="ARBA00022651"/>
    </source>
</evidence>
<dbReference type="AlphaFoldDB" id="A0A6A6UB23"/>
<keyword evidence="5 11" id="KW-0732">Signal</keyword>
<dbReference type="Proteomes" id="UP000799302">
    <property type="component" value="Unassembled WGS sequence"/>
</dbReference>
<dbReference type="PANTHER" id="PTHR38050">
    <property type="match status" value="1"/>
</dbReference>
<dbReference type="PANTHER" id="PTHR38050:SF2">
    <property type="entry name" value="FERULOYL ESTERASE C-RELATED"/>
    <property type="match status" value="1"/>
</dbReference>
<evidence type="ECO:0000256" key="8">
    <source>
        <dbReference type="ARBA" id="ARBA00023326"/>
    </source>
</evidence>
<feature type="compositionally biased region" description="Basic and acidic residues" evidence="10">
    <location>
        <begin position="554"/>
        <end position="571"/>
    </location>
</feature>
<keyword evidence="3" id="KW-0964">Secreted</keyword>
<keyword evidence="6" id="KW-0378">Hydrolase</keyword>
<keyword evidence="8" id="KW-0624">Polysaccharide degradation</keyword>
<feature type="chain" id="PRO_5038786613" description="feruloyl esterase" evidence="11">
    <location>
        <begin position="22"/>
        <end position="571"/>
    </location>
</feature>
<evidence type="ECO:0000313" key="13">
    <source>
        <dbReference type="Proteomes" id="UP000799302"/>
    </source>
</evidence>
<feature type="compositionally biased region" description="Basic and acidic residues" evidence="10">
    <location>
        <begin position="353"/>
        <end position="362"/>
    </location>
</feature>
<keyword evidence="7" id="KW-0119">Carbohydrate metabolism</keyword>
<evidence type="ECO:0000256" key="7">
    <source>
        <dbReference type="ARBA" id="ARBA00023277"/>
    </source>
</evidence>
<reference evidence="12" key="1">
    <citation type="journal article" date="2020" name="Stud. Mycol.">
        <title>101 Dothideomycetes genomes: a test case for predicting lifestyles and emergence of pathogens.</title>
        <authorList>
            <person name="Haridas S."/>
            <person name="Albert R."/>
            <person name="Binder M."/>
            <person name="Bloem J."/>
            <person name="Labutti K."/>
            <person name="Salamov A."/>
            <person name="Andreopoulos B."/>
            <person name="Baker S."/>
            <person name="Barry K."/>
            <person name="Bills G."/>
            <person name="Bluhm B."/>
            <person name="Cannon C."/>
            <person name="Castanera R."/>
            <person name="Culley D."/>
            <person name="Daum C."/>
            <person name="Ezra D."/>
            <person name="Gonzalez J."/>
            <person name="Henrissat B."/>
            <person name="Kuo A."/>
            <person name="Liang C."/>
            <person name="Lipzen A."/>
            <person name="Lutzoni F."/>
            <person name="Magnuson J."/>
            <person name="Mondo S."/>
            <person name="Nolan M."/>
            <person name="Ohm R."/>
            <person name="Pangilinan J."/>
            <person name="Park H.-J."/>
            <person name="Ramirez L."/>
            <person name="Alfaro M."/>
            <person name="Sun H."/>
            <person name="Tritt A."/>
            <person name="Yoshinaga Y."/>
            <person name="Zwiers L.-H."/>
            <person name="Turgeon B."/>
            <person name="Goodwin S."/>
            <person name="Spatafora J."/>
            <person name="Crous P."/>
            <person name="Grigoriev I."/>
        </authorList>
    </citation>
    <scope>NUCLEOTIDE SEQUENCE</scope>
    <source>
        <strain evidence="12">CBS 115976</strain>
    </source>
</reference>
<evidence type="ECO:0000313" key="12">
    <source>
        <dbReference type="EMBL" id="KAF2669459.1"/>
    </source>
</evidence>
<dbReference type="InterPro" id="IPR043595">
    <property type="entry name" value="FaeB/C/D"/>
</dbReference>
<dbReference type="OrthoDB" id="424610at2759"/>
<evidence type="ECO:0000256" key="10">
    <source>
        <dbReference type="SAM" id="MobiDB-lite"/>
    </source>
</evidence>
<dbReference type="GO" id="GO:0005576">
    <property type="term" value="C:extracellular region"/>
    <property type="evidence" value="ECO:0007669"/>
    <property type="project" value="UniProtKB-SubCell"/>
</dbReference>
<name>A0A6A6UB23_9PEZI</name>
<dbReference type="GO" id="GO:0045493">
    <property type="term" value="P:xylan catabolic process"/>
    <property type="evidence" value="ECO:0007669"/>
    <property type="project" value="UniProtKB-KW"/>
</dbReference>
<feature type="region of interest" description="Disordered" evidence="10">
    <location>
        <begin position="527"/>
        <end position="571"/>
    </location>
</feature>
<sequence length="571" mass="63557">MRISKPLLLGAFALLPSTAWAKNTDSQTVLQDTAAKKAPSPQSSGCDTEFSFVASPGGETKRLKFGKERHFRISLPSRYVHGTPAPVIIAIHDANMTAKDFETTTLLSSPAYNKDAIVIYPEAKTDGIWMSDHRSSGANDITFINSLLNKLSTKLCLDNDRVYATGLGTGGGLVHLLACNAETSTRIAAFAIVNGNILQGLRGDGRKQVKDPTKLLWTTCHASRKPLRMQVIHTENNTVFDYWGERSAGDIKRVPTVQNLVDWANRNGCGGGLSMPVQWRGEKDLVHKTLLEGGYIFEGFVDSAAVRATYHCWPGDVGKLPEGETLEVEDTSEAVRKGLEDVGLGDQYVEEEKVEKEVKKEEEGEEEMEQPKLKVDPRSKEERLASLVNSLEKNIIHEHFFIRSLDHGWHRVVKVPNEADEERKAKNIAPNLSHPGPKWTPMPEVPDFELDLNLNNNVTNFHFGYTAVDKPENPFKFDTTERVLQFLRMFRLSDPNPVGDRDVNGLTESEQKIVDDLVGQVESTIEQHEAKEAEAEKAKYMKSAAAEMSQPLEEDGRKASEDGKEHVKDEL</sequence>
<dbReference type="GO" id="GO:0030600">
    <property type="term" value="F:feruloyl esterase activity"/>
    <property type="evidence" value="ECO:0007669"/>
    <property type="project" value="UniProtKB-EC"/>
</dbReference>
<evidence type="ECO:0000256" key="6">
    <source>
        <dbReference type="ARBA" id="ARBA00022801"/>
    </source>
</evidence>
<evidence type="ECO:0000256" key="11">
    <source>
        <dbReference type="SAM" id="SignalP"/>
    </source>
</evidence>
<dbReference type="EC" id="3.1.1.73" evidence="2"/>
<dbReference type="InterPro" id="IPR029058">
    <property type="entry name" value="AB_hydrolase_fold"/>
</dbReference>
<feature type="compositionally biased region" description="Basic and acidic residues" evidence="10">
    <location>
        <begin position="527"/>
        <end position="539"/>
    </location>
</feature>
<keyword evidence="4" id="KW-0858">Xylan degradation</keyword>